<dbReference type="GO" id="GO:0005524">
    <property type="term" value="F:ATP binding"/>
    <property type="evidence" value="ECO:0007669"/>
    <property type="project" value="InterPro"/>
</dbReference>
<keyword evidence="4" id="KW-1185">Reference proteome</keyword>
<dbReference type="InterPro" id="IPR008271">
    <property type="entry name" value="Ser/Thr_kinase_AS"/>
</dbReference>
<dbReference type="InterPro" id="IPR011009">
    <property type="entry name" value="Kinase-like_dom_sf"/>
</dbReference>
<name>A0A9P7GQY6_9AGAR</name>
<dbReference type="InterPro" id="IPR050235">
    <property type="entry name" value="CK1_Ser-Thr_kinase"/>
</dbReference>
<dbReference type="OrthoDB" id="5579860at2759"/>
<dbReference type="PANTHER" id="PTHR11909">
    <property type="entry name" value="CASEIN KINASE-RELATED"/>
    <property type="match status" value="1"/>
</dbReference>
<dbReference type="GO" id="GO:0004674">
    <property type="term" value="F:protein serine/threonine kinase activity"/>
    <property type="evidence" value="ECO:0007669"/>
    <property type="project" value="UniProtKB-EC"/>
</dbReference>
<organism evidence="3 4">
    <name type="scientific">Sphagnurus paluster</name>
    <dbReference type="NCBI Taxonomy" id="117069"/>
    <lineage>
        <taxon>Eukaryota</taxon>
        <taxon>Fungi</taxon>
        <taxon>Dikarya</taxon>
        <taxon>Basidiomycota</taxon>
        <taxon>Agaricomycotina</taxon>
        <taxon>Agaricomycetes</taxon>
        <taxon>Agaricomycetidae</taxon>
        <taxon>Agaricales</taxon>
        <taxon>Tricholomatineae</taxon>
        <taxon>Lyophyllaceae</taxon>
        <taxon>Sphagnurus</taxon>
    </lineage>
</organism>
<evidence type="ECO:0000256" key="1">
    <source>
        <dbReference type="ARBA" id="ARBA00012513"/>
    </source>
</evidence>
<dbReference type="PROSITE" id="PS00108">
    <property type="entry name" value="PROTEIN_KINASE_ST"/>
    <property type="match status" value="1"/>
</dbReference>
<sequence length="428" mass="48206">MELLGPSLGTLSEKGVTFNLKTVLTVADQMLSALAHVHGHGIVHRDVKPQNILTSLQNHDRFCLTDFGLAHPIPLGEPRMRRDPLHGRVHVLGSLNWASLNAHYGVELTRRDDLESLSYVLLSLLRGSLPWRNHAVGISATTFGRYAQVYQKRIAWPGSRLALGYPAEFGRFLDWARNLEFNETPDYAFWRSAYKELLSGSDVLDDKVPHEWSISEYGKSNIVRRSGVLRDPIQRRPFVDVEDLNTKRWVRISSRPANIEETDIVTLPNWSSDDAYLYAFPSAQVFTPLPGSKPLTRASQITAEDVEILVTKFSGSAPDSAFSPADLHAMDSIAKRNRRCKSRIYAAFTAIPLENFHSQNPSVDQTAPGADWDGMGWFDELVKTNKRRAADEGWPWTSNGHPREKDEDGDIIVIMIWASGRPREKEIV</sequence>
<proteinExistence type="predicted"/>
<accession>A0A9P7GQY6</accession>
<comment type="caution">
    <text evidence="3">The sequence shown here is derived from an EMBL/GenBank/DDBJ whole genome shotgun (WGS) entry which is preliminary data.</text>
</comment>
<evidence type="ECO:0000259" key="2">
    <source>
        <dbReference type="PROSITE" id="PS50011"/>
    </source>
</evidence>
<evidence type="ECO:0000313" key="3">
    <source>
        <dbReference type="EMBL" id="KAG5653780.1"/>
    </source>
</evidence>
<reference evidence="3" key="2">
    <citation type="submission" date="2021-10" db="EMBL/GenBank/DDBJ databases">
        <title>Phylogenomics reveals ancestral predisposition of the termite-cultivated fungus Termitomyces towards a domesticated lifestyle.</title>
        <authorList>
            <person name="Auxier B."/>
            <person name="Grum-Grzhimaylo A."/>
            <person name="Cardenas M.E."/>
            <person name="Lodge J.D."/>
            <person name="Laessoe T."/>
            <person name="Pedersen O."/>
            <person name="Smith M.E."/>
            <person name="Kuyper T.W."/>
            <person name="Franco-Molano E.A."/>
            <person name="Baroni T.J."/>
            <person name="Aanen D.K."/>
        </authorList>
    </citation>
    <scope>NUCLEOTIDE SEQUENCE</scope>
    <source>
        <strain evidence="3">D49</strain>
    </source>
</reference>
<dbReference type="AlphaFoldDB" id="A0A9P7GQY6"/>
<dbReference type="SMART" id="SM00220">
    <property type="entry name" value="S_TKc"/>
    <property type="match status" value="1"/>
</dbReference>
<dbReference type="InterPro" id="IPR000719">
    <property type="entry name" value="Prot_kinase_dom"/>
</dbReference>
<dbReference type="Proteomes" id="UP000717328">
    <property type="component" value="Unassembled WGS sequence"/>
</dbReference>
<feature type="domain" description="Protein kinase" evidence="2">
    <location>
        <begin position="1"/>
        <end position="213"/>
    </location>
</feature>
<protein>
    <recommendedName>
        <fullName evidence="1">non-specific serine/threonine protein kinase</fullName>
        <ecNumber evidence="1">2.7.11.1</ecNumber>
    </recommendedName>
</protein>
<evidence type="ECO:0000313" key="4">
    <source>
        <dbReference type="Proteomes" id="UP000717328"/>
    </source>
</evidence>
<dbReference type="EC" id="2.7.11.1" evidence="1"/>
<gene>
    <name evidence="3" type="ORF">H0H81_010621</name>
</gene>
<dbReference type="EMBL" id="JABCKI010000034">
    <property type="protein sequence ID" value="KAG5653780.1"/>
    <property type="molecule type" value="Genomic_DNA"/>
</dbReference>
<dbReference type="SUPFAM" id="SSF56112">
    <property type="entry name" value="Protein kinase-like (PK-like)"/>
    <property type="match status" value="1"/>
</dbReference>
<dbReference type="Pfam" id="PF00069">
    <property type="entry name" value="Pkinase"/>
    <property type="match status" value="1"/>
</dbReference>
<dbReference type="Gene3D" id="1.10.510.10">
    <property type="entry name" value="Transferase(Phosphotransferase) domain 1"/>
    <property type="match status" value="1"/>
</dbReference>
<dbReference type="PROSITE" id="PS50011">
    <property type="entry name" value="PROTEIN_KINASE_DOM"/>
    <property type="match status" value="1"/>
</dbReference>
<reference evidence="3" key="1">
    <citation type="submission" date="2021-02" db="EMBL/GenBank/DDBJ databases">
        <authorList>
            <person name="Nieuwenhuis M."/>
            <person name="Van De Peppel L.J.J."/>
        </authorList>
    </citation>
    <scope>NUCLEOTIDE SEQUENCE</scope>
    <source>
        <strain evidence="3">D49</strain>
    </source>
</reference>